<evidence type="ECO:0008006" key="8">
    <source>
        <dbReference type="Google" id="ProtNLM"/>
    </source>
</evidence>
<dbReference type="OrthoDB" id="1952204at2"/>
<dbReference type="Proteomes" id="UP000284177">
    <property type="component" value="Unassembled WGS sequence"/>
</dbReference>
<keyword evidence="7" id="KW-1185">Reference proteome</keyword>
<evidence type="ECO:0000256" key="4">
    <source>
        <dbReference type="ARBA" id="ARBA00023136"/>
    </source>
</evidence>
<dbReference type="Pfam" id="PF02674">
    <property type="entry name" value="Colicin_V"/>
    <property type="match status" value="1"/>
</dbReference>
<evidence type="ECO:0000256" key="2">
    <source>
        <dbReference type="ARBA" id="ARBA00022692"/>
    </source>
</evidence>
<dbReference type="PANTHER" id="PTHR37306">
    <property type="entry name" value="COLICIN V PRODUCTION PROTEIN"/>
    <property type="match status" value="1"/>
</dbReference>
<dbReference type="GO" id="GO:0016020">
    <property type="term" value="C:membrane"/>
    <property type="evidence" value="ECO:0007669"/>
    <property type="project" value="UniProtKB-SubCell"/>
</dbReference>
<feature type="transmembrane region" description="Helical" evidence="5">
    <location>
        <begin position="177"/>
        <end position="194"/>
    </location>
</feature>
<protein>
    <recommendedName>
        <fullName evidence="8">Colicin V production protein</fullName>
    </recommendedName>
</protein>
<dbReference type="PANTHER" id="PTHR37306:SF1">
    <property type="entry name" value="COLICIN V PRODUCTION PROTEIN"/>
    <property type="match status" value="1"/>
</dbReference>
<organism evidence="6 7">
    <name type="scientific">Thermohalobacter berrensis</name>
    <dbReference type="NCBI Taxonomy" id="99594"/>
    <lineage>
        <taxon>Bacteria</taxon>
        <taxon>Bacillati</taxon>
        <taxon>Bacillota</taxon>
        <taxon>Tissierellia</taxon>
        <taxon>Tissierellales</taxon>
        <taxon>Thermohalobacteraceae</taxon>
        <taxon>Thermohalobacter</taxon>
    </lineage>
</organism>
<reference evidence="6 7" key="1">
    <citation type="submission" date="2016-08" db="EMBL/GenBank/DDBJ databases">
        <title>Novel Firmicutes and Novel Genomes.</title>
        <authorList>
            <person name="Poppleton D.I."/>
            <person name="Gribaldo S."/>
        </authorList>
    </citation>
    <scope>NUCLEOTIDE SEQUENCE [LARGE SCALE GENOMIC DNA]</scope>
    <source>
        <strain evidence="6 7">CTT3</strain>
    </source>
</reference>
<proteinExistence type="predicted"/>
<feature type="transmembrane region" description="Helical" evidence="5">
    <location>
        <begin position="93"/>
        <end position="114"/>
    </location>
</feature>
<keyword evidence="2 5" id="KW-0812">Transmembrane</keyword>
<name>A0A419T3D8_9FIRM</name>
<sequence>MNWMDYIIILILLFNSLGGFRNGFIISAFNLVGFILSIYIAKLYYPILSEYIKANPAFFDKVKGFVEKFSQNIPLYNDIYSGEMLINMLTERAIDIISIVLVFFIAKILIYLAITILDNIAQLPILKQVNHISGLVFGLAKGILILYVLFALLTPVIKVFPDSFIAKGTLNSTFGYYLYNYNIIISYLKMIGFLS</sequence>
<comment type="caution">
    <text evidence="6">The sequence shown here is derived from an EMBL/GenBank/DDBJ whole genome shotgun (WGS) entry which is preliminary data.</text>
</comment>
<feature type="transmembrane region" description="Helical" evidence="5">
    <location>
        <begin position="135"/>
        <end position="157"/>
    </location>
</feature>
<gene>
    <name evidence="6" type="ORF">BET03_11325</name>
</gene>
<accession>A0A419T3D8</accession>
<evidence type="ECO:0000256" key="3">
    <source>
        <dbReference type="ARBA" id="ARBA00022989"/>
    </source>
</evidence>
<comment type="subcellular location">
    <subcellularLocation>
        <location evidence="1">Membrane</location>
        <topology evidence="1">Multi-pass membrane protein</topology>
    </subcellularLocation>
</comment>
<dbReference type="AlphaFoldDB" id="A0A419T3D8"/>
<dbReference type="GO" id="GO:0009403">
    <property type="term" value="P:toxin biosynthetic process"/>
    <property type="evidence" value="ECO:0007669"/>
    <property type="project" value="InterPro"/>
</dbReference>
<evidence type="ECO:0000256" key="1">
    <source>
        <dbReference type="ARBA" id="ARBA00004141"/>
    </source>
</evidence>
<evidence type="ECO:0000313" key="6">
    <source>
        <dbReference type="EMBL" id="RKD32064.1"/>
    </source>
</evidence>
<feature type="transmembrane region" description="Helical" evidence="5">
    <location>
        <begin position="6"/>
        <end position="24"/>
    </location>
</feature>
<keyword evidence="3 5" id="KW-1133">Transmembrane helix</keyword>
<keyword evidence="4 5" id="KW-0472">Membrane</keyword>
<evidence type="ECO:0000313" key="7">
    <source>
        <dbReference type="Proteomes" id="UP000284177"/>
    </source>
</evidence>
<dbReference type="InterPro" id="IPR003825">
    <property type="entry name" value="Colicin-V_CvpA"/>
</dbReference>
<dbReference type="EMBL" id="MCIB01000013">
    <property type="protein sequence ID" value="RKD32064.1"/>
    <property type="molecule type" value="Genomic_DNA"/>
</dbReference>
<evidence type="ECO:0000256" key="5">
    <source>
        <dbReference type="SAM" id="Phobius"/>
    </source>
</evidence>